<sequence length="169" mass="19078">MRFGRRRKEISLAKPWCPTFGAFVFRDGFVLLTGCFFRSVPLIFSLLVASQSLSEAPAFAEWLLIDGNDKATVYFDSETIKRSGELVRVRILDDLKTARTRGFKTFLSVRAQEEHDCAKKRFRLVAVEQFAGSMGTGDVIYRKSGESAWAPIPPGTLAQSVWKFVCKKK</sequence>
<dbReference type="EMBL" id="CZPZ01000018">
    <property type="protein sequence ID" value="CUS36704.1"/>
    <property type="molecule type" value="Genomic_DNA"/>
</dbReference>
<dbReference type="Proteomes" id="UP000198736">
    <property type="component" value="Unassembled WGS sequence"/>
</dbReference>
<dbReference type="OrthoDB" id="8776126at2"/>
<reference evidence="3" key="1">
    <citation type="submission" date="2015-10" db="EMBL/GenBank/DDBJ databases">
        <authorList>
            <person name="Luecker S."/>
            <person name="Luecker S."/>
        </authorList>
    </citation>
    <scope>NUCLEOTIDE SEQUENCE [LARGE SCALE GENOMIC DNA]</scope>
</reference>
<dbReference type="InterPro" id="IPR031939">
    <property type="entry name" value="Adhesin_E-like"/>
</dbReference>
<dbReference type="RefSeq" id="WP_090898332.1">
    <property type="nucleotide sequence ID" value="NZ_CZPZ01000018.1"/>
</dbReference>
<dbReference type="Pfam" id="PF16747">
    <property type="entry name" value="Adhesin_E"/>
    <property type="match status" value="1"/>
</dbReference>
<evidence type="ECO:0000259" key="1">
    <source>
        <dbReference type="Pfam" id="PF16747"/>
    </source>
</evidence>
<dbReference type="AlphaFoldDB" id="A0A0S4LJE2"/>
<feature type="domain" description="Surface-adhesin protein E-like" evidence="1">
    <location>
        <begin position="62"/>
        <end position="167"/>
    </location>
</feature>
<evidence type="ECO:0000313" key="2">
    <source>
        <dbReference type="EMBL" id="CUS36704.1"/>
    </source>
</evidence>
<keyword evidence="3" id="KW-1185">Reference proteome</keyword>
<proteinExistence type="predicted"/>
<name>A0A0S4LJE2_9BACT</name>
<organism evidence="2 3">
    <name type="scientific">Candidatus Nitrospira nitrificans</name>
    <dbReference type="NCBI Taxonomy" id="1742973"/>
    <lineage>
        <taxon>Bacteria</taxon>
        <taxon>Pseudomonadati</taxon>
        <taxon>Nitrospirota</taxon>
        <taxon>Nitrospiria</taxon>
        <taxon>Nitrospirales</taxon>
        <taxon>Nitrospiraceae</taxon>
        <taxon>Nitrospira</taxon>
    </lineage>
</organism>
<accession>A0A0S4LJE2</accession>
<gene>
    <name evidence="2" type="ORF">COMA2_250039</name>
</gene>
<evidence type="ECO:0000313" key="3">
    <source>
        <dbReference type="Proteomes" id="UP000198736"/>
    </source>
</evidence>
<protein>
    <recommendedName>
        <fullName evidence="1">Surface-adhesin protein E-like domain-containing protein</fullName>
    </recommendedName>
</protein>